<reference evidence="2 3" key="1">
    <citation type="submission" date="2022-06" db="EMBL/GenBank/DDBJ databases">
        <title>Haloarcula sp. a new haloarchaeum isolate from saline soil.</title>
        <authorList>
            <person name="Strakova D."/>
            <person name="Galisteo C."/>
            <person name="Sanchez-Porro C."/>
            <person name="Ventosa A."/>
        </authorList>
    </citation>
    <scope>NUCLEOTIDE SEQUENCE [LARGE SCALE GENOMIC DNA]</scope>
    <source>
        <strain evidence="2 3">S1AR25-5A</strain>
    </source>
</reference>
<evidence type="ECO:0000313" key="2">
    <source>
        <dbReference type="EMBL" id="MDS0221985.1"/>
    </source>
</evidence>
<organism evidence="2 3">
    <name type="scientific">Haloarcula terrestris</name>
    <dbReference type="NCBI Taxonomy" id="2950533"/>
    <lineage>
        <taxon>Archaea</taxon>
        <taxon>Methanobacteriati</taxon>
        <taxon>Methanobacteriota</taxon>
        <taxon>Stenosarchaea group</taxon>
        <taxon>Halobacteria</taxon>
        <taxon>Halobacteriales</taxon>
        <taxon>Haloarculaceae</taxon>
        <taxon>Haloarcula</taxon>
    </lineage>
</organism>
<dbReference type="RefSeq" id="WP_310896613.1">
    <property type="nucleotide sequence ID" value="NZ_JAMQOM010000004.1"/>
</dbReference>
<evidence type="ECO:0000259" key="1">
    <source>
        <dbReference type="Pfam" id="PF18545"/>
    </source>
</evidence>
<dbReference type="AlphaFoldDB" id="A0AAE4EXK2"/>
<comment type="caution">
    <text evidence="2">The sequence shown here is derived from an EMBL/GenBank/DDBJ whole genome shotgun (WGS) entry which is preliminary data.</text>
</comment>
<evidence type="ECO:0000313" key="3">
    <source>
        <dbReference type="Proteomes" id="UP001253439"/>
    </source>
</evidence>
<dbReference type="EMBL" id="JAMQOM010000004">
    <property type="protein sequence ID" value="MDS0221985.1"/>
    <property type="molecule type" value="Genomic_DNA"/>
</dbReference>
<feature type="domain" description="Halobacterial output" evidence="1">
    <location>
        <begin position="28"/>
        <end position="96"/>
    </location>
</feature>
<sequence length="102" mass="11079">MSGSDNRSGRAPDSTDLLHAEFDWNVISPSLAVVQTVAIAADRKAIELPPLIETVDPDALDELFESPTKPDSSISLSFRLGDYAVTVTEYGDVYVHNSRLNS</sequence>
<dbReference type="Pfam" id="PF18545">
    <property type="entry name" value="HalOD1"/>
    <property type="match status" value="1"/>
</dbReference>
<name>A0AAE4EXK2_9EURY</name>
<dbReference type="Proteomes" id="UP001253439">
    <property type="component" value="Unassembled WGS sequence"/>
</dbReference>
<keyword evidence="3" id="KW-1185">Reference proteome</keyword>
<gene>
    <name evidence="2" type="ORF">NDI54_11570</name>
</gene>
<dbReference type="InterPro" id="IPR040624">
    <property type="entry name" value="HalOD1"/>
</dbReference>
<protein>
    <recommendedName>
        <fullName evidence="1">Halobacterial output domain-containing protein</fullName>
    </recommendedName>
</protein>
<proteinExistence type="predicted"/>
<accession>A0AAE4EXK2</accession>